<sequence length="104" mass="12388">MLPLPSHFRRYARVGREREREFEFVKKTLKIGFGEEEEEDIGFEREGKKKLVMRMKEKGREEVYVVTCERGDGHILNEGQNCHNEKPAFWLQSNGIFANKLRWS</sequence>
<dbReference type="HOGENOM" id="CLU_2254137_0_0_1"/>
<evidence type="ECO:0000313" key="1">
    <source>
        <dbReference type="EMBL" id="KEH27483.1"/>
    </source>
</evidence>
<keyword evidence="3" id="KW-1185">Reference proteome</keyword>
<gene>
    <name evidence="1" type="ordered locus">MTR_5g013595</name>
</gene>
<dbReference type="EnsemblPlants" id="KEH27483">
    <property type="protein sequence ID" value="KEH27483"/>
    <property type="gene ID" value="MTR_5g013595"/>
</dbReference>
<accession>A0A072UEG9</accession>
<dbReference type="AlphaFoldDB" id="A0A072UEG9"/>
<evidence type="ECO:0000313" key="2">
    <source>
        <dbReference type="EnsemblPlants" id="KEH27483"/>
    </source>
</evidence>
<reference evidence="2" key="3">
    <citation type="submission" date="2015-04" db="UniProtKB">
        <authorList>
            <consortium name="EnsemblPlants"/>
        </authorList>
    </citation>
    <scope>IDENTIFICATION</scope>
    <source>
        <strain evidence="2">cv. Jemalong A17</strain>
    </source>
</reference>
<evidence type="ECO:0000313" key="3">
    <source>
        <dbReference type="Proteomes" id="UP000002051"/>
    </source>
</evidence>
<reference evidence="1 3" key="1">
    <citation type="journal article" date="2011" name="Nature">
        <title>The Medicago genome provides insight into the evolution of rhizobial symbioses.</title>
        <authorList>
            <person name="Young N.D."/>
            <person name="Debelle F."/>
            <person name="Oldroyd G.E."/>
            <person name="Geurts R."/>
            <person name="Cannon S.B."/>
            <person name="Udvardi M.K."/>
            <person name="Benedito V.A."/>
            <person name="Mayer K.F."/>
            <person name="Gouzy J."/>
            <person name="Schoof H."/>
            <person name="Van de Peer Y."/>
            <person name="Proost S."/>
            <person name="Cook D.R."/>
            <person name="Meyers B.C."/>
            <person name="Spannagl M."/>
            <person name="Cheung F."/>
            <person name="De Mita S."/>
            <person name="Krishnakumar V."/>
            <person name="Gundlach H."/>
            <person name="Zhou S."/>
            <person name="Mudge J."/>
            <person name="Bharti A.K."/>
            <person name="Murray J.D."/>
            <person name="Naoumkina M.A."/>
            <person name="Rosen B."/>
            <person name="Silverstein K.A."/>
            <person name="Tang H."/>
            <person name="Rombauts S."/>
            <person name="Zhao P.X."/>
            <person name="Zhou P."/>
            <person name="Barbe V."/>
            <person name="Bardou P."/>
            <person name="Bechner M."/>
            <person name="Bellec A."/>
            <person name="Berger A."/>
            <person name="Berges H."/>
            <person name="Bidwell S."/>
            <person name="Bisseling T."/>
            <person name="Choisne N."/>
            <person name="Couloux A."/>
            <person name="Denny R."/>
            <person name="Deshpande S."/>
            <person name="Dai X."/>
            <person name="Doyle J.J."/>
            <person name="Dudez A.M."/>
            <person name="Farmer A.D."/>
            <person name="Fouteau S."/>
            <person name="Franken C."/>
            <person name="Gibelin C."/>
            <person name="Gish J."/>
            <person name="Goldstein S."/>
            <person name="Gonzalez A.J."/>
            <person name="Green P.J."/>
            <person name="Hallab A."/>
            <person name="Hartog M."/>
            <person name="Hua A."/>
            <person name="Humphray S.J."/>
            <person name="Jeong D.H."/>
            <person name="Jing Y."/>
            <person name="Jocker A."/>
            <person name="Kenton S.M."/>
            <person name="Kim D.J."/>
            <person name="Klee K."/>
            <person name="Lai H."/>
            <person name="Lang C."/>
            <person name="Lin S."/>
            <person name="Macmil S.L."/>
            <person name="Magdelenat G."/>
            <person name="Matthews L."/>
            <person name="McCorrison J."/>
            <person name="Monaghan E.L."/>
            <person name="Mun J.H."/>
            <person name="Najar F.Z."/>
            <person name="Nicholson C."/>
            <person name="Noirot C."/>
            <person name="O'Bleness M."/>
            <person name="Paule C.R."/>
            <person name="Poulain J."/>
            <person name="Prion F."/>
            <person name="Qin B."/>
            <person name="Qu C."/>
            <person name="Retzel E.F."/>
            <person name="Riddle C."/>
            <person name="Sallet E."/>
            <person name="Samain S."/>
            <person name="Samson N."/>
            <person name="Sanders I."/>
            <person name="Saurat O."/>
            <person name="Scarpelli C."/>
            <person name="Schiex T."/>
            <person name="Segurens B."/>
            <person name="Severin A.J."/>
            <person name="Sherrier D.J."/>
            <person name="Shi R."/>
            <person name="Sims S."/>
            <person name="Singer S.R."/>
            <person name="Sinharoy S."/>
            <person name="Sterck L."/>
            <person name="Viollet A."/>
            <person name="Wang B.B."/>
            <person name="Wang K."/>
            <person name="Wang M."/>
            <person name="Wang X."/>
            <person name="Warfsmann J."/>
            <person name="Weissenbach J."/>
            <person name="White D.D."/>
            <person name="White J.D."/>
            <person name="Wiley G.B."/>
            <person name="Wincker P."/>
            <person name="Xing Y."/>
            <person name="Yang L."/>
            <person name="Yao Z."/>
            <person name="Ying F."/>
            <person name="Zhai J."/>
            <person name="Zhou L."/>
            <person name="Zuber A."/>
            <person name="Denarie J."/>
            <person name="Dixon R.A."/>
            <person name="May G.D."/>
            <person name="Schwartz D.C."/>
            <person name="Rogers J."/>
            <person name="Quetier F."/>
            <person name="Town C.D."/>
            <person name="Roe B.A."/>
        </authorList>
    </citation>
    <scope>NUCLEOTIDE SEQUENCE [LARGE SCALE GENOMIC DNA]</scope>
    <source>
        <strain evidence="1">A17</strain>
        <strain evidence="2 3">cv. Jemalong A17</strain>
    </source>
</reference>
<organism evidence="1 3">
    <name type="scientific">Medicago truncatula</name>
    <name type="common">Barrel medic</name>
    <name type="synonym">Medicago tribuloides</name>
    <dbReference type="NCBI Taxonomy" id="3880"/>
    <lineage>
        <taxon>Eukaryota</taxon>
        <taxon>Viridiplantae</taxon>
        <taxon>Streptophyta</taxon>
        <taxon>Embryophyta</taxon>
        <taxon>Tracheophyta</taxon>
        <taxon>Spermatophyta</taxon>
        <taxon>Magnoliopsida</taxon>
        <taxon>eudicotyledons</taxon>
        <taxon>Gunneridae</taxon>
        <taxon>Pentapetalae</taxon>
        <taxon>rosids</taxon>
        <taxon>fabids</taxon>
        <taxon>Fabales</taxon>
        <taxon>Fabaceae</taxon>
        <taxon>Papilionoideae</taxon>
        <taxon>50 kb inversion clade</taxon>
        <taxon>NPAAA clade</taxon>
        <taxon>Hologalegina</taxon>
        <taxon>IRL clade</taxon>
        <taxon>Trifolieae</taxon>
        <taxon>Medicago</taxon>
    </lineage>
</organism>
<proteinExistence type="predicted"/>
<name>A0A072UEG9_MEDTR</name>
<protein>
    <submittedName>
        <fullName evidence="1 2">Uncharacterized protein</fullName>
    </submittedName>
</protein>
<dbReference type="EMBL" id="CM001221">
    <property type="protein sequence ID" value="KEH27483.1"/>
    <property type="molecule type" value="Genomic_DNA"/>
</dbReference>
<dbReference type="Proteomes" id="UP000002051">
    <property type="component" value="Chromosome 5"/>
</dbReference>
<reference evidence="1 3" key="2">
    <citation type="journal article" date="2014" name="BMC Genomics">
        <title>An improved genome release (version Mt4.0) for the model legume Medicago truncatula.</title>
        <authorList>
            <person name="Tang H."/>
            <person name="Krishnakumar V."/>
            <person name="Bidwell S."/>
            <person name="Rosen B."/>
            <person name="Chan A."/>
            <person name="Zhou S."/>
            <person name="Gentzbittel L."/>
            <person name="Childs K.L."/>
            <person name="Yandell M."/>
            <person name="Gundlach H."/>
            <person name="Mayer K.F."/>
            <person name="Schwartz D.C."/>
            <person name="Town C.D."/>
        </authorList>
    </citation>
    <scope>GENOME REANNOTATION</scope>
    <source>
        <strain evidence="1">A17</strain>
        <strain evidence="2 3">cv. Jemalong A17</strain>
    </source>
</reference>